<dbReference type="GO" id="GO:0006874">
    <property type="term" value="P:intracellular calcium ion homeostasis"/>
    <property type="evidence" value="ECO:0007669"/>
    <property type="project" value="TreeGrafter"/>
</dbReference>
<feature type="transmembrane region" description="Helical" evidence="7">
    <location>
        <begin position="177"/>
        <end position="199"/>
    </location>
</feature>
<dbReference type="PANTHER" id="PTHR31503">
    <property type="entry name" value="VACUOLAR CALCIUM ION TRANSPORTER"/>
    <property type="match status" value="1"/>
</dbReference>
<evidence type="ECO:0000256" key="4">
    <source>
        <dbReference type="ARBA" id="ARBA00022989"/>
    </source>
</evidence>
<evidence type="ECO:0000256" key="1">
    <source>
        <dbReference type="ARBA" id="ARBA00004127"/>
    </source>
</evidence>
<accession>A0A2J6Q528</accession>
<evidence type="ECO:0000256" key="7">
    <source>
        <dbReference type="SAM" id="Phobius"/>
    </source>
</evidence>
<evidence type="ECO:0000313" key="9">
    <source>
        <dbReference type="EMBL" id="PMD21376.1"/>
    </source>
</evidence>
<keyword evidence="5" id="KW-0406">Ion transport</keyword>
<evidence type="ECO:0000256" key="6">
    <source>
        <dbReference type="ARBA" id="ARBA00023136"/>
    </source>
</evidence>
<dbReference type="GO" id="GO:0015369">
    <property type="term" value="F:calcium:proton antiporter activity"/>
    <property type="evidence" value="ECO:0007669"/>
    <property type="project" value="TreeGrafter"/>
</dbReference>
<proteinExistence type="predicted"/>
<evidence type="ECO:0000313" key="10">
    <source>
        <dbReference type="Proteomes" id="UP000235672"/>
    </source>
</evidence>
<keyword evidence="4 7" id="KW-1133">Transmembrane helix</keyword>
<dbReference type="PANTHER" id="PTHR31503:SF20">
    <property type="entry name" value="CA(2+)_H(+) EXCHANGER, PUTATIVE (EUROFUNG)-RELATED"/>
    <property type="match status" value="1"/>
</dbReference>
<reference evidence="9 10" key="1">
    <citation type="submission" date="2016-05" db="EMBL/GenBank/DDBJ databases">
        <title>A degradative enzymes factory behind the ericoid mycorrhizal symbiosis.</title>
        <authorList>
            <consortium name="DOE Joint Genome Institute"/>
            <person name="Martino E."/>
            <person name="Morin E."/>
            <person name="Grelet G."/>
            <person name="Kuo A."/>
            <person name="Kohler A."/>
            <person name="Daghino S."/>
            <person name="Barry K."/>
            <person name="Choi C."/>
            <person name="Cichocki N."/>
            <person name="Clum A."/>
            <person name="Copeland A."/>
            <person name="Hainaut M."/>
            <person name="Haridas S."/>
            <person name="Labutti K."/>
            <person name="Lindquist E."/>
            <person name="Lipzen A."/>
            <person name="Khouja H.-R."/>
            <person name="Murat C."/>
            <person name="Ohm R."/>
            <person name="Olson A."/>
            <person name="Spatafora J."/>
            <person name="Veneault-Fourrey C."/>
            <person name="Henrissat B."/>
            <person name="Grigoriev I."/>
            <person name="Martin F."/>
            <person name="Perotto S."/>
        </authorList>
    </citation>
    <scope>NUCLEOTIDE SEQUENCE [LARGE SCALE GENOMIC DNA]</scope>
    <source>
        <strain evidence="9 10">UAMH 7357</strain>
    </source>
</reference>
<feature type="transmembrane region" description="Helical" evidence="7">
    <location>
        <begin position="84"/>
        <end position="104"/>
    </location>
</feature>
<keyword evidence="6 7" id="KW-0472">Membrane</keyword>
<evidence type="ECO:0000256" key="5">
    <source>
        <dbReference type="ARBA" id="ARBA00023065"/>
    </source>
</evidence>
<feature type="domain" description="Sodium/calcium exchanger membrane region" evidence="8">
    <location>
        <begin position="84"/>
        <end position="230"/>
    </location>
</feature>
<dbReference type="InterPro" id="IPR004713">
    <property type="entry name" value="CaH_exchang"/>
</dbReference>
<feature type="transmembrane region" description="Helical" evidence="7">
    <location>
        <begin position="116"/>
        <end position="137"/>
    </location>
</feature>
<organism evidence="9 10">
    <name type="scientific">Hyaloscypha hepaticicola</name>
    <dbReference type="NCBI Taxonomy" id="2082293"/>
    <lineage>
        <taxon>Eukaryota</taxon>
        <taxon>Fungi</taxon>
        <taxon>Dikarya</taxon>
        <taxon>Ascomycota</taxon>
        <taxon>Pezizomycotina</taxon>
        <taxon>Leotiomycetes</taxon>
        <taxon>Helotiales</taxon>
        <taxon>Hyaloscyphaceae</taxon>
        <taxon>Hyaloscypha</taxon>
    </lineage>
</organism>
<keyword evidence="3 7" id="KW-0812">Transmembrane</keyword>
<evidence type="ECO:0000256" key="2">
    <source>
        <dbReference type="ARBA" id="ARBA00022448"/>
    </source>
</evidence>
<name>A0A2J6Q528_9HELO</name>
<protein>
    <recommendedName>
        <fullName evidence="8">Sodium/calcium exchanger membrane region domain-containing protein</fullName>
    </recommendedName>
</protein>
<dbReference type="AlphaFoldDB" id="A0A2J6Q528"/>
<dbReference type="OrthoDB" id="1699231at2759"/>
<dbReference type="Proteomes" id="UP000235672">
    <property type="component" value="Unassembled WGS sequence"/>
</dbReference>
<dbReference type="SUPFAM" id="SSF103473">
    <property type="entry name" value="MFS general substrate transporter"/>
    <property type="match status" value="1"/>
</dbReference>
<gene>
    <name evidence="9" type="ORF">NA56DRAFT_720423</name>
</gene>
<dbReference type="GO" id="GO:0012505">
    <property type="term" value="C:endomembrane system"/>
    <property type="evidence" value="ECO:0007669"/>
    <property type="project" value="UniProtKB-SubCell"/>
</dbReference>
<feature type="transmembrane region" description="Helical" evidence="7">
    <location>
        <begin position="149"/>
        <end position="171"/>
    </location>
</feature>
<dbReference type="InterPro" id="IPR004837">
    <property type="entry name" value="NaCa_Exmemb"/>
</dbReference>
<keyword evidence="10" id="KW-1185">Reference proteome</keyword>
<evidence type="ECO:0000256" key="3">
    <source>
        <dbReference type="ARBA" id="ARBA00022692"/>
    </source>
</evidence>
<sequence>RRPTEEEKARQRFVSKFFNRSRDGYKEDEYEEPKKRPWYKGKTLKHKPFTWRNQLYSIIFNSWFNLLLVAIPVGFSLNYVNANSVAIFSVNFVAILPMAGLLGFAMDELRLRTGDVLGALVYMSFGNIIQSITSIFLLRSRQISTLKTFLIGGILTLILLNNGIAFFFGGLRRAEQYYNTLVATVFNGLLSVSIAAFVIPTASYYLLSTAIPSRGMAIILMAVYGLYLYFELRTHADGFSEESKKVAKCPRKNNLPPGAVSKVLVQAGGSAAGPGRPHLVNRAAGARHDELMNFTTYEDGELESEWPQLHPYVCLTVLVIGITILAFNTQFMTDSIQGLTEKAGVSRDFIGMILLPILTNNVMAV</sequence>
<comment type="subcellular location">
    <subcellularLocation>
        <location evidence="1">Endomembrane system</location>
        <topology evidence="1">Multi-pass membrane protein</topology>
    </subcellularLocation>
</comment>
<feature type="non-terminal residue" evidence="9">
    <location>
        <position position="1"/>
    </location>
</feature>
<evidence type="ECO:0000259" key="8">
    <source>
        <dbReference type="Pfam" id="PF01699"/>
    </source>
</evidence>
<dbReference type="STRING" id="1745343.A0A2J6Q528"/>
<dbReference type="GO" id="GO:0000329">
    <property type="term" value="C:fungal-type vacuole membrane"/>
    <property type="evidence" value="ECO:0007669"/>
    <property type="project" value="TreeGrafter"/>
</dbReference>
<feature type="transmembrane region" description="Helical" evidence="7">
    <location>
        <begin position="211"/>
        <end position="230"/>
    </location>
</feature>
<keyword evidence="2" id="KW-0813">Transport</keyword>
<dbReference type="InterPro" id="IPR036259">
    <property type="entry name" value="MFS_trans_sf"/>
</dbReference>
<dbReference type="EMBL" id="KZ613481">
    <property type="protein sequence ID" value="PMD21376.1"/>
    <property type="molecule type" value="Genomic_DNA"/>
</dbReference>
<dbReference type="Pfam" id="PF01699">
    <property type="entry name" value="Na_Ca_ex"/>
    <property type="match status" value="1"/>
</dbReference>
<feature type="transmembrane region" description="Helical" evidence="7">
    <location>
        <begin position="55"/>
        <end position="77"/>
    </location>
</feature>